<dbReference type="FunFam" id="1.10.720.30:FF:000003">
    <property type="entry name" value="Mesencephalic astrocyte-derived neurotrophic factor"/>
    <property type="match status" value="1"/>
</dbReference>
<dbReference type="Gene3D" id="1.10.225.10">
    <property type="entry name" value="Saposin-like"/>
    <property type="match status" value="1"/>
</dbReference>
<keyword evidence="4" id="KW-0964">Secreted</keyword>
<evidence type="ECO:0000313" key="12">
    <source>
        <dbReference type="EMBL" id="GMR48126.1"/>
    </source>
</evidence>
<comment type="function">
    <text evidence="7">Required during the maturation of the embryonic nervous system for maintenance of neuronal and cuticular connectivity. Essential for maintenance of dopaminergic neurons and dopamine levels.</text>
</comment>
<dbReference type="FunFam" id="1.10.225.10:FF:000003">
    <property type="entry name" value="Mesencephalic astrocyte-derived neurotrophic factor"/>
    <property type="match status" value="1"/>
</dbReference>
<keyword evidence="15" id="KW-1185">Reference proteome</keyword>
<gene>
    <name evidence="12" type="ORF">PMAYCL1PPCAC_18321</name>
    <name evidence="13" type="ORF">PMAYCL1PPCAC_33465</name>
    <name evidence="14" type="ORF">PMAYCL1PPCAC_33525</name>
</gene>
<evidence type="ECO:0000256" key="6">
    <source>
        <dbReference type="ARBA" id="ARBA00023157"/>
    </source>
</evidence>
<dbReference type="GO" id="GO:0005615">
    <property type="term" value="C:extracellular space"/>
    <property type="evidence" value="ECO:0007669"/>
    <property type="project" value="TreeGrafter"/>
</dbReference>
<dbReference type="InterPro" id="IPR045333">
    <property type="entry name" value="ARMET-like"/>
</dbReference>
<evidence type="ECO:0000259" key="10">
    <source>
        <dbReference type="Pfam" id="PF10208"/>
    </source>
</evidence>
<dbReference type="AlphaFoldDB" id="A0AAN5CP65"/>
<protein>
    <recommendedName>
        <fullName evidence="3">Mesencephalic astrocyte-derived neurotrophic factor homolog</fullName>
    </recommendedName>
    <alternativeName>
        <fullName evidence="8">MANF/CDNF-like protein</fullName>
    </alternativeName>
</protein>
<feature type="signal peptide" evidence="9">
    <location>
        <begin position="1"/>
        <end position="20"/>
    </location>
</feature>
<dbReference type="Proteomes" id="UP001328107">
    <property type="component" value="Unassembled WGS sequence"/>
</dbReference>
<organism evidence="12 15">
    <name type="scientific">Pristionchus mayeri</name>
    <dbReference type="NCBI Taxonomy" id="1317129"/>
    <lineage>
        <taxon>Eukaryota</taxon>
        <taxon>Metazoa</taxon>
        <taxon>Ecdysozoa</taxon>
        <taxon>Nematoda</taxon>
        <taxon>Chromadorea</taxon>
        <taxon>Rhabditida</taxon>
        <taxon>Rhabditina</taxon>
        <taxon>Diplogasteromorpha</taxon>
        <taxon>Diplogasteroidea</taxon>
        <taxon>Neodiplogasteridae</taxon>
        <taxon>Pristionchus</taxon>
    </lineage>
</organism>
<evidence type="ECO:0000256" key="8">
    <source>
        <dbReference type="ARBA" id="ARBA00032923"/>
    </source>
</evidence>
<evidence type="ECO:0000256" key="4">
    <source>
        <dbReference type="ARBA" id="ARBA00022525"/>
    </source>
</evidence>
<dbReference type="InterPro" id="IPR019345">
    <property type="entry name" value="ARMET_C"/>
</dbReference>
<comment type="similarity">
    <text evidence="2">Belongs to the ARMET family.</text>
</comment>
<feature type="domain" description="ARMET N-terminal" evidence="11">
    <location>
        <begin position="26"/>
        <end position="119"/>
    </location>
</feature>
<reference evidence="15" key="1">
    <citation type="submission" date="2022-10" db="EMBL/GenBank/DDBJ databases">
        <title>Genome assembly of Pristionchus species.</title>
        <authorList>
            <person name="Yoshida K."/>
            <person name="Sommer R.J."/>
        </authorList>
    </citation>
    <scope>NUCLEOTIDE SEQUENCE [LARGE SCALE GENOMIC DNA]</scope>
    <source>
        <strain evidence="15">RS5460</strain>
    </source>
</reference>
<evidence type="ECO:0000313" key="15">
    <source>
        <dbReference type="Proteomes" id="UP001328107"/>
    </source>
</evidence>
<comment type="subcellular location">
    <subcellularLocation>
        <location evidence="1">Secreted</location>
    </subcellularLocation>
</comment>
<dbReference type="GO" id="GO:0071542">
    <property type="term" value="P:dopaminergic neuron differentiation"/>
    <property type="evidence" value="ECO:0007669"/>
    <property type="project" value="TreeGrafter"/>
</dbReference>
<evidence type="ECO:0000256" key="5">
    <source>
        <dbReference type="ARBA" id="ARBA00022729"/>
    </source>
</evidence>
<dbReference type="SUPFAM" id="SSF68906">
    <property type="entry name" value="SAP domain"/>
    <property type="match status" value="1"/>
</dbReference>
<evidence type="ECO:0000256" key="2">
    <source>
        <dbReference type="ARBA" id="ARBA00005617"/>
    </source>
</evidence>
<sequence>FQMNLCSLLAVFSLIMIINAKQDDTCEVCTKVLGDAMSKVTDGERNKPDVIGRVIREHCGTARNKDHKLCFYIGALPESATSIMNDVTKPLSWSMPPAKVCDKLKAMDAQICELKYDKPLDWKTIDLKKMRVKELKNILNDWGEVCKGCTEKTEFIKKIEELKSKYVKEEL</sequence>
<keyword evidence="5 9" id="KW-0732">Signal</keyword>
<accession>A0AAN5CP65</accession>
<evidence type="ECO:0000256" key="3">
    <source>
        <dbReference type="ARBA" id="ARBA00014267"/>
    </source>
</evidence>
<dbReference type="InterPro" id="IPR045332">
    <property type="entry name" value="ARMET_N"/>
</dbReference>
<dbReference type="GO" id="GO:0031175">
    <property type="term" value="P:neuron projection development"/>
    <property type="evidence" value="ECO:0007669"/>
    <property type="project" value="TreeGrafter"/>
</dbReference>
<feature type="non-terminal residue" evidence="12">
    <location>
        <position position="1"/>
    </location>
</feature>
<dbReference type="PANTHER" id="PTHR12990:SF5">
    <property type="entry name" value="MESENCEPHALIC ASTROCYTE-DERIVED NEUROTROPHIC FACTOR HOMOLOG"/>
    <property type="match status" value="1"/>
</dbReference>
<evidence type="ECO:0000256" key="7">
    <source>
        <dbReference type="ARBA" id="ARBA00024999"/>
    </source>
</evidence>
<evidence type="ECO:0000313" key="13">
    <source>
        <dbReference type="EMBL" id="GMR63270.1"/>
    </source>
</evidence>
<dbReference type="PANTHER" id="PTHR12990">
    <property type="entry name" value="ARMET-LIKE PROTEIN"/>
    <property type="match status" value="1"/>
</dbReference>
<dbReference type="InterPro" id="IPR036361">
    <property type="entry name" value="SAP_dom_sf"/>
</dbReference>
<feature type="chain" id="PRO_5044710183" description="Mesencephalic astrocyte-derived neurotrophic factor homolog" evidence="9">
    <location>
        <begin position="21"/>
        <end position="171"/>
    </location>
</feature>
<name>A0AAN5CP65_9BILA</name>
<evidence type="ECO:0000313" key="14">
    <source>
        <dbReference type="EMBL" id="GMR63330.1"/>
    </source>
</evidence>
<evidence type="ECO:0000259" key="11">
    <source>
        <dbReference type="Pfam" id="PF20145"/>
    </source>
</evidence>
<dbReference type="GO" id="GO:0005783">
    <property type="term" value="C:endoplasmic reticulum"/>
    <property type="evidence" value="ECO:0007669"/>
    <property type="project" value="TreeGrafter"/>
</dbReference>
<comment type="caution">
    <text evidence="12">The sequence shown here is derived from an EMBL/GenBank/DDBJ whole genome shotgun (WGS) entry which is preliminary data.</text>
</comment>
<keyword evidence="6" id="KW-1015">Disulfide bond</keyword>
<reference evidence="12" key="2">
    <citation type="submission" date="2023-06" db="EMBL/GenBank/DDBJ databases">
        <title>Genome assembly of Pristionchus species.</title>
        <authorList>
            <person name="Yoshida K."/>
            <person name="Sommer R.J."/>
        </authorList>
    </citation>
    <scope>NUCLEOTIDE SEQUENCE</scope>
    <source>
        <strain evidence="12 15">RS5460</strain>
    </source>
</reference>
<dbReference type="Pfam" id="PF10208">
    <property type="entry name" value="ARMET_C"/>
    <property type="match status" value="1"/>
</dbReference>
<dbReference type="EMBL" id="BTRK01000040">
    <property type="protein sequence ID" value="GMR63270.1"/>
    <property type="molecule type" value="Genomic_DNA"/>
</dbReference>
<evidence type="ECO:0000256" key="1">
    <source>
        <dbReference type="ARBA" id="ARBA00004613"/>
    </source>
</evidence>
<dbReference type="EMBL" id="BTRK01000004">
    <property type="protein sequence ID" value="GMR48126.1"/>
    <property type="molecule type" value="Genomic_DNA"/>
</dbReference>
<dbReference type="Pfam" id="PF20145">
    <property type="entry name" value="ARMET_N"/>
    <property type="match status" value="1"/>
</dbReference>
<dbReference type="Gene3D" id="1.10.720.30">
    <property type="entry name" value="SAP domain"/>
    <property type="match status" value="1"/>
</dbReference>
<evidence type="ECO:0000256" key="9">
    <source>
        <dbReference type="SAM" id="SignalP"/>
    </source>
</evidence>
<dbReference type="EMBL" id="BTRK01000071">
    <property type="protein sequence ID" value="GMR63330.1"/>
    <property type="molecule type" value="Genomic_DNA"/>
</dbReference>
<proteinExistence type="inferred from homology"/>
<feature type="domain" description="ARMET C-terminal" evidence="10">
    <location>
        <begin position="124"/>
        <end position="166"/>
    </location>
</feature>